<comment type="caution">
    <text evidence="2">The sequence shown here is derived from an EMBL/GenBank/DDBJ whole genome shotgun (WGS) entry which is preliminary data.</text>
</comment>
<dbReference type="CDD" id="cd16278">
    <property type="entry name" value="metallo-hydrolase-like_MBL-fold"/>
    <property type="match status" value="1"/>
</dbReference>
<dbReference type="InterPro" id="IPR001279">
    <property type="entry name" value="Metallo-B-lactamas"/>
</dbReference>
<dbReference type="Gene3D" id="1.10.10.10">
    <property type="entry name" value="Winged helix-like DNA-binding domain superfamily/Winged helix DNA-binding domain"/>
    <property type="match status" value="1"/>
</dbReference>
<dbReference type="AlphaFoldDB" id="A0A2W5NFS3"/>
<organism evidence="2 3">
    <name type="scientific">Rhodovulum sulfidophilum</name>
    <name type="common">Rhodobacter sulfidophilus</name>
    <dbReference type="NCBI Taxonomy" id="35806"/>
    <lineage>
        <taxon>Bacteria</taxon>
        <taxon>Pseudomonadati</taxon>
        <taxon>Pseudomonadota</taxon>
        <taxon>Alphaproteobacteria</taxon>
        <taxon>Rhodobacterales</taxon>
        <taxon>Paracoccaceae</taxon>
        <taxon>Rhodovulum</taxon>
    </lineage>
</organism>
<dbReference type="InterPro" id="IPR041516">
    <property type="entry name" value="LACTB2_WH"/>
</dbReference>
<dbReference type="Pfam" id="PF17778">
    <property type="entry name" value="WHD_BLACT"/>
    <property type="match status" value="1"/>
</dbReference>
<gene>
    <name evidence="2" type="ORF">DI556_03825</name>
</gene>
<protein>
    <submittedName>
        <fullName evidence="2">MBL fold metallo-hydrolase</fullName>
    </submittedName>
</protein>
<keyword evidence="2" id="KW-0378">Hydrolase</keyword>
<dbReference type="InterPro" id="IPR050662">
    <property type="entry name" value="Sec-metab_biosynth-thioest"/>
</dbReference>
<dbReference type="Gene3D" id="3.60.15.10">
    <property type="entry name" value="Ribonuclease Z/Hydroxyacylglutathione hydrolase-like"/>
    <property type="match status" value="1"/>
</dbReference>
<dbReference type="GO" id="GO:0016787">
    <property type="term" value="F:hydrolase activity"/>
    <property type="evidence" value="ECO:0007669"/>
    <property type="project" value="UniProtKB-KW"/>
</dbReference>
<dbReference type="SUPFAM" id="SSF56281">
    <property type="entry name" value="Metallo-hydrolase/oxidoreductase"/>
    <property type="match status" value="1"/>
</dbReference>
<name>A0A2W5NFS3_RHOSU</name>
<dbReference type="InterPro" id="IPR036388">
    <property type="entry name" value="WH-like_DNA-bd_sf"/>
</dbReference>
<dbReference type="EMBL" id="QFPW01000002">
    <property type="protein sequence ID" value="PZQ51308.1"/>
    <property type="molecule type" value="Genomic_DNA"/>
</dbReference>
<dbReference type="SMART" id="SM00849">
    <property type="entry name" value="Lactamase_B"/>
    <property type="match status" value="1"/>
</dbReference>
<proteinExistence type="predicted"/>
<dbReference type="InterPro" id="IPR036866">
    <property type="entry name" value="RibonucZ/Hydroxyglut_hydro"/>
</dbReference>
<evidence type="ECO:0000313" key="2">
    <source>
        <dbReference type="EMBL" id="PZQ51308.1"/>
    </source>
</evidence>
<accession>A0A2W5NFS3</accession>
<dbReference type="Proteomes" id="UP000249185">
    <property type="component" value="Unassembled WGS sequence"/>
</dbReference>
<evidence type="ECO:0000259" key="1">
    <source>
        <dbReference type="SMART" id="SM00849"/>
    </source>
</evidence>
<dbReference type="PANTHER" id="PTHR23131:SF0">
    <property type="entry name" value="ENDORIBONUCLEASE LACTB2"/>
    <property type="match status" value="1"/>
</dbReference>
<reference evidence="2 3" key="1">
    <citation type="submission" date="2017-08" db="EMBL/GenBank/DDBJ databases">
        <title>Infants hospitalized years apart are colonized by the same room-sourced microbial strains.</title>
        <authorList>
            <person name="Brooks B."/>
            <person name="Olm M.R."/>
            <person name="Firek B.A."/>
            <person name="Baker R."/>
            <person name="Thomas B.C."/>
            <person name="Morowitz M.J."/>
            <person name="Banfield J.F."/>
        </authorList>
    </citation>
    <scope>NUCLEOTIDE SEQUENCE [LARGE SCALE GENOMIC DNA]</scope>
    <source>
        <strain evidence="2">S2_005_002_R2_34</strain>
    </source>
</reference>
<evidence type="ECO:0000313" key="3">
    <source>
        <dbReference type="Proteomes" id="UP000249185"/>
    </source>
</evidence>
<dbReference type="Pfam" id="PF00753">
    <property type="entry name" value="Lactamase_B"/>
    <property type="match status" value="1"/>
</dbReference>
<dbReference type="PANTHER" id="PTHR23131">
    <property type="entry name" value="ENDORIBONUCLEASE LACTB2"/>
    <property type="match status" value="1"/>
</dbReference>
<sequence>MTEEPFERTHRPPIGVAERLAPGVRVVTAPNAGPMTFTGTRSYLVGAGEVALIDPGPDSAAHRDAVAAALAPGERVTAVLVTHAHRDHSEGAAAMGALLDAPVLGHGDPIGARDPGLARISGALDLGGGEGLDPGFAPDRRIAAGEVIAGPGWTLTALATPGHTADHLSFAWPEGAALFSGDVVMGWSTTVISPPDGDLAAYRTTLGALRGRSEAVYFPGHGAPVARPARLVGHLLAHRAAREAQILAALGKGPARVPELVAAMYPAIDPALRGAAARNVLAHLVDLAGRRVVAAEGTGMAAVYALG</sequence>
<feature type="domain" description="Metallo-beta-lactamase" evidence="1">
    <location>
        <begin position="39"/>
        <end position="221"/>
    </location>
</feature>